<evidence type="ECO:0000313" key="9">
    <source>
        <dbReference type="Proteomes" id="UP000006251"/>
    </source>
</evidence>
<dbReference type="UniPathway" id="UPA00242"/>
<protein>
    <submittedName>
        <fullName evidence="8">Aldose 1-epimerase</fullName>
        <ecNumber evidence="8">5.1.3.3</ecNumber>
    </submittedName>
</protein>
<name>K7A3F6_9ALTE</name>
<comment type="pathway">
    <text evidence="1">Carbohydrate metabolism; hexose metabolism.</text>
</comment>
<dbReference type="InterPro" id="IPR015443">
    <property type="entry name" value="Aldose_1-epimerase"/>
</dbReference>
<dbReference type="AlphaFoldDB" id="K7A3F6"/>
<comment type="caution">
    <text evidence="8">The sequence shown here is derived from an EMBL/GenBank/DDBJ whole genome shotgun (WGS) entry which is preliminary data.</text>
</comment>
<dbReference type="InterPro" id="IPR008183">
    <property type="entry name" value="Aldose_1/G6P_1-epimerase"/>
</dbReference>
<dbReference type="PANTHER" id="PTHR10091">
    <property type="entry name" value="ALDOSE-1-EPIMERASE"/>
    <property type="match status" value="1"/>
</dbReference>
<dbReference type="Pfam" id="PF01263">
    <property type="entry name" value="Aldose_epim"/>
    <property type="match status" value="1"/>
</dbReference>
<feature type="active site" description="Proton donor" evidence="5">
    <location>
        <position position="166"/>
    </location>
</feature>
<dbReference type="InterPro" id="IPR047215">
    <property type="entry name" value="Galactose_mutarotase-like"/>
</dbReference>
<dbReference type="InterPro" id="IPR014718">
    <property type="entry name" value="GH-type_carb-bd"/>
</dbReference>
<feature type="binding site" evidence="7">
    <location>
        <begin position="67"/>
        <end position="68"/>
    </location>
    <ligand>
        <name>beta-D-galactose</name>
        <dbReference type="ChEBI" id="CHEBI:27667"/>
    </ligand>
</feature>
<evidence type="ECO:0000256" key="5">
    <source>
        <dbReference type="PIRSR" id="PIRSR005096-1"/>
    </source>
</evidence>
<gene>
    <name evidence="8" type="primary">galM</name>
    <name evidence="8" type="ORF">GPAL_3184</name>
</gene>
<dbReference type="GO" id="GO:0004034">
    <property type="term" value="F:aldose 1-epimerase activity"/>
    <property type="evidence" value="ECO:0007669"/>
    <property type="project" value="UniProtKB-EC"/>
</dbReference>
<dbReference type="EMBL" id="BAEQ01000052">
    <property type="protein sequence ID" value="GAC30035.1"/>
    <property type="molecule type" value="Genomic_DNA"/>
</dbReference>
<dbReference type="GO" id="GO:0033499">
    <property type="term" value="P:galactose catabolic process via UDP-galactose, Leloir pathway"/>
    <property type="evidence" value="ECO:0007669"/>
    <property type="project" value="TreeGrafter"/>
</dbReference>
<reference evidence="9" key="1">
    <citation type="journal article" date="2014" name="Environ. Microbiol.">
        <title>Comparative genomics of the marine bacterial genus Glaciecola reveals the high degree of genomic diversity and genomic characteristic for cold adaptation.</title>
        <authorList>
            <person name="Qin Q.L."/>
            <person name="Xie B.B."/>
            <person name="Yu Y."/>
            <person name="Shu Y.L."/>
            <person name="Rong J.C."/>
            <person name="Zhang Y.J."/>
            <person name="Zhao D.L."/>
            <person name="Chen X.L."/>
            <person name="Zhang X.Y."/>
            <person name="Chen B."/>
            <person name="Zhou B.C."/>
            <person name="Zhang Y.Z."/>
        </authorList>
    </citation>
    <scope>NUCLEOTIDE SEQUENCE [LARGE SCALE GENOMIC DNA]</scope>
    <source>
        <strain evidence="9">ACAM 615</strain>
    </source>
</reference>
<evidence type="ECO:0000313" key="8">
    <source>
        <dbReference type="EMBL" id="GAC30035.1"/>
    </source>
</evidence>
<keyword evidence="4" id="KW-0119">Carbohydrate metabolism</keyword>
<dbReference type="EC" id="5.1.3.3" evidence="8"/>
<feature type="binding site" evidence="7">
    <location>
        <begin position="166"/>
        <end position="168"/>
    </location>
    <ligand>
        <name>beta-D-galactose</name>
        <dbReference type="ChEBI" id="CHEBI:27667"/>
    </ligand>
</feature>
<dbReference type="GO" id="GO:0030246">
    <property type="term" value="F:carbohydrate binding"/>
    <property type="evidence" value="ECO:0007669"/>
    <property type="project" value="InterPro"/>
</dbReference>
<dbReference type="PANTHER" id="PTHR10091:SF0">
    <property type="entry name" value="GALACTOSE MUTAROTASE"/>
    <property type="match status" value="1"/>
</dbReference>
<keyword evidence="3 8" id="KW-0413">Isomerase</keyword>
<evidence type="ECO:0000256" key="1">
    <source>
        <dbReference type="ARBA" id="ARBA00005028"/>
    </source>
</evidence>
<dbReference type="Gene3D" id="2.70.98.10">
    <property type="match status" value="1"/>
</dbReference>
<dbReference type="NCBIfam" id="NF008277">
    <property type="entry name" value="PRK11055.1"/>
    <property type="match status" value="1"/>
</dbReference>
<dbReference type="InterPro" id="IPR011013">
    <property type="entry name" value="Gal_mutarotase_sf_dom"/>
</dbReference>
<feature type="binding site" evidence="6">
    <location>
        <position position="227"/>
    </location>
    <ligand>
        <name>beta-D-galactose</name>
        <dbReference type="ChEBI" id="CHEBI:27667"/>
    </ligand>
</feature>
<dbReference type="STRING" id="1121922.GCA_000428905_00133"/>
<evidence type="ECO:0000256" key="4">
    <source>
        <dbReference type="ARBA" id="ARBA00023277"/>
    </source>
</evidence>
<proteinExistence type="inferred from homology"/>
<feature type="active site" description="Proton acceptor" evidence="5">
    <location>
        <position position="276"/>
    </location>
</feature>
<accession>K7A3F6</accession>
<dbReference type="SUPFAM" id="SSF74650">
    <property type="entry name" value="Galactose mutarotase-like"/>
    <property type="match status" value="1"/>
</dbReference>
<evidence type="ECO:0000256" key="3">
    <source>
        <dbReference type="ARBA" id="ARBA00023235"/>
    </source>
</evidence>
<evidence type="ECO:0000256" key="6">
    <source>
        <dbReference type="PIRSR" id="PIRSR005096-2"/>
    </source>
</evidence>
<organism evidence="8 9">
    <name type="scientific">Brumicola pallidula DSM 14239 = ACAM 615</name>
    <dbReference type="NCBI Taxonomy" id="1121922"/>
    <lineage>
        <taxon>Bacteria</taxon>
        <taxon>Pseudomonadati</taxon>
        <taxon>Pseudomonadota</taxon>
        <taxon>Gammaproteobacteria</taxon>
        <taxon>Alteromonadales</taxon>
        <taxon>Alteromonadaceae</taxon>
        <taxon>Brumicola</taxon>
    </lineage>
</organism>
<dbReference type="Proteomes" id="UP000006251">
    <property type="component" value="Unassembled WGS sequence"/>
</dbReference>
<dbReference type="CDD" id="cd09019">
    <property type="entry name" value="galactose_mutarotase_like"/>
    <property type="match status" value="1"/>
</dbReference>
<keyword evidence="9" id="KW-1185">Reference proteome</keyword>
<comment type="similarity">
    <text evidence="2">Belongs to the aldose epimerase family.</text>
</comment>
<dbReference type="PIRSF" id="PIRSF005096">
    <property type="entry name" value="GALM"/>
    <property type="match status" value="1"/>
</dbReference>
<sequence length="312" mass="35128">MPRLKRFILRNDRGMHVELCNFGARILSIKVPDKDGKLLETTLNQANDEDIISDKFYMGASIGRTCNRISNSQFSLDGVEFSISTNDGVNNLHGGEVGFSKRIWHTKGTNVHSNSLTFELHSQDGDQGYPGAVDAQVLFTLNEKNELRLDFSATSTKPTPINFCNHAYFNMGEKNISNLELRIQADTYIPVDAESIPLGYFDTVVNTRFDFNESAVLADRLMSGTFDHCYHAKNTKMATLTSRKHKISLEVESDQVGIQFYSGNFLPTAQSALCLEAQGYPDAINHQALDQDILRPGELYQKYVIYRYSHFS</sequence>
<dbReference type="GO" id="GO:0006006">
    <property type="term" value="P:glucose metabolic process"/>
    <property type="evidence" value="ECO:0007669"/>
    <property type="project" value="TreeGrafter"/>
</dbReference>
<evidence type="ECO:0000256" key="7">
    <source>
        <dbReference type="PIRSR" id="PIRSR005096-3"/>
    </source>
</evidence>
<evidence type="ECO:0000256" key="2">
    <source>
        <dbReference type="ARBA" id="ARBA00006206"/>
    </source>
</evidence>